<dbReference type="EMBL" id="CP006852">
    <property type="protein sequence ID" value="AHC34756.1"/>
    <property type="molecule type" value="Genomic_DNA"/>
</dbReference>
<dbReference type="Proteomes" id="UP000018725">
    <property type="component" value="Chromosome"/>
</dbReference>
<reference evidence="1 2" key="1">
    <citation type="journal article" date="2014" name="Genome Announc.">
        <title>Complete Genome Sequence of Pseudomonas sp. Strain TKP, Isolated from a gamma-Hexachlorocyclohexane-Degrading Mixed Culture.</title>
        <authorList>
            <person name="Ohtsubo Y."/>
            <person name="Kishida K."/>
            <person name="Sato T."/>
            <person name="Tabata M."/>
            <person name="Kawasumi T."/>
            <person name="Ogura Y."/>
            <person name="Hayashi T."/>
            <person name="Tsuda M."/>
            <person name="Nagata Y."/>
        </authorList>
    </citation>
    <scope>NUCLEOTIDE SEQUENCE [LARGE SCALE GENOMIC DNA]</scope>
    <source>
        <strain evidence="1 2">TKP</strain>
    </source>
</reference>
<name>A0ACA7P4D0_9PSED</name>
<organism evidence="1 2">
    <name type="scientific">Pseudomonas gorinensis</name>
    <dbReference type="NCBI Taxonomy" id="3240790"/>
    <lineage>
        <taxon>Bacteria</taxon>
        <taxon>Pseudomonadati</taxon>
        <taxon>Pseudomonadota</taxon>
        <taxon>Gammaproteobacteria</taxon>
        <taxon>Pseudomonadales</taxon>
        <taxon>Pseudomonadaceae</taxon>
        <taxon>Pseudomonas</taxon>
    </lineage>
</organism>
<sequence>MEYQKIQVIRNNIKIETTVKYDPVNRLMWFSESNNFRKLYQGKDIYVCLAKVRAEFPHMTFLCKGAKINVMPSRMASQMSAGLVAYEMTLGKHADQDNIVHLFDYEDNNLTNDPQVQIDFFKTWLASIGAKDYEKLN</sequence>
<proteinExistence type="predicted"/>
<evidence type="ECO:0000313" key="1">
    <source>
        <dbReference type="EMBL" id="AHC34756.1"/>
    </source>
</evidence>
<accession>A0ACA7P4D0</accession>
<evidence type="ECO:0000313" key="2">
    <source>
        <dbReference type="Proteomes" id="UP000018725"/>
    </source>
</evidence>
<protein>
    <submittedName>
        <fullName evidence="1">Uncharacterized protein</fullName>
    </submittedName>
</protein>
<gene>
    <name evidence="1" type="ORF">U771_11135</name>
</gene>
<keyword evidence="2" id="KW-1185">Reference proteome</keyword>